<evidence type="ECO:0000259" key="2">
    <source>
        <dbReference type="SMART" id="SM00226"/>
    </source>
</evidence>
<proteinExistence type="predicted"/>
<dbReference type="GO" id="GO:0046685">
    <property type="term" value="P:response to arsenic-containing substance"/>
    <property type="evidence" value="ECO:0007669"/>
    <property type="project" value="UniProtKB-KW"/>
</dbReference>
<organism evidence="3 4">
    <name type="scientific">Phaeodactylibacter luteus</name>
    <dbReference type="NCBI Taxonomy" id="1564516"/>
    <lineage>
        <taxon>Bacteria</taxon>
        <taxon>Pseudomonadati</taxon>
        <taxon>Bacteroidota</taxon>
        <taxon>Saprospiria</taxon>
        <taxon>Saprospirales</taxon>
        <taxon>Haliscomenobacteraceae</taxon>
        <taxon>Phaeodactylibacter</taxon>
    </lineage>
</organism>
<dbReference type="Proteomes" id="UP000321580">
    <property type="component" value="Unassembled WGS sequence"/>
</dbReference>
<sequence length="227" mass="24932">MAMNKLNTLGSRPAPELLPHLQAYVTELQRESSLIPQARKALLQQLAAYVRQSAEEGRAAGLHFICTHNSRRSQLSQVWAATAAVYYGLPQVRAYSGGTEATAFNPRAIAALERAGFAAHHSGESNPLYQITFSKASAPLRCFSKTLGHPDNPQQGFAAIMTCTDAEENCPYIPGAAFRLSLPYEDPKAADGTPEEGARYDERTRQVGREMFYAMQLAARMLNNEKI</sequence>
<dbReference type="AlphaFoldDB" id="A0A5C6RGK9"/>
<dbReference type="InterPro" id="IPR023485">
    <property type="entry name" value="Ptyr_pPase"/>
</dbReference>
<evidence type="ECO:0000313" key="4">
    <source>
        <dbReference type="Proteomes" id="UP000321580"/>
    </source>
</evidence>
<dbReference type="Gene3D" id="3.40.50.2300">
    <property type="match status" value="1"/>
</dbReference>
<dbReference type="SUPFAM" id="SSF52788">
    <property type="entry name" value="Phosphotyrosine protein phosphatases I"/>
    <property type="match status" value="1"/>
</dbReference>
<comment type="caution">
    <text evidence="3">The sequence shown here is derived from an EMBL/GenBank/DDBJ whole genome shotgun (WGS) entry which is preliminary data.</text>
</comment>
<dbReference type="OrthoDB" id="9793058at2"/>
<dbReference type="PANTHER" id="PTHR43428:SF1">
    <property type="entry name" value="ARSENATE REDUCTASE"/>
    <property type="match status" value="1"/>
</dbReference>
<evidence type="ECO:0000313" key="3">
    <source>
        <dbReference type="EMBL" id="TXB61421.1"/>
    </source>
</evidence>
<gene>
    <name evidence="3" type="ORF">FRY97_19200</name>
</gene>
<dbReference type="PANTHER" id="PTHR43428">
    <property type="entry name" value="ARSENATE REDUCTASE"/>
    <property type="match status" value="1"/>
</dbReference>
<keyword evidence="4" id="KW-1185">Reference proteome</keyword>
<keyword evidence="1" id="KW-0059">Arsenical resistance</keyword>
<name>A0A5C6RGK9_9BACT</name>
<accession>A0A5C6RGK9</accession>
<evidence type="ECO:0000256" key="1">
    <source>
        <dbReference type="ARBA" id="ARBA00022849"/>
    </source>
</evidence>
<reference evidence="3 4" key="1">
    <citation type="submission" date="2019-08" db="EMBL/GenBank/DDBJ databases">
        <title>Genome of Phaeodactylibacter luteus.</title>
        <authorList>
            <person name="Bowman J.P."/>
        </authorList>
    </citation>
    <scope>NUCLEOTIDE SEQUENCE [LARGE SCALE GENOMIC DNA]</scope>
    <source>
        <strain evidence="3 4">KCTC 42180</strain>
    </source>
</reference>
<dbReference type="InterPro" id="IPR036196">
    <property type="entry name" value="Ptyr_pPase_sf"/>
</dbReference>
<dbReference type="SMART" id="SM00226">
    <property type="entry name" value="LMWPc"/>
    <property type="match status" value="1"/>
</dbReference>
<dbReference type="EMBL" id="VOOR01000060">
    <property type="protein sequence ID" value="TXB61421.1"/>
    <property type="molecule type" value="Genomic_DNA"/>
</dbReference>
<feature type="domain" description="Phosphotyrosine protein phosphatase I" evidence="2">
    <location>
        <begin position="60"/>
        <end position="220"/>
    </location>
</feature>
<protein>
    <submittedName>
        <fullName evidence="3">Protein-tyrosine-phosphatase</fullName>
    </submittedName>
</protein>